<protein>
    <submittedName>
        <fullName evidence="2">Pre-mRNA-processing protein 45</fullName>
    </submittedName>
</protein>
<reference evidence="2 3" key="1">
    <citation type="journal article" date="2024" name="J. Plant Pathol.">
        <title>Sequence and assembly of the genome of Seiridium unicorne, isolate CBS 538.82, causal agent of cypress canker disease.</title>
        <authorList>
            <person name="Scali E."/>
            <person name="Rocca G.D."/>
            <person name="Danti R."/>
            <person name="Garbelotto M."/>
            <person name="Barberini S."/>
            <person name="Baroncelli R."/>
            <person name="Emiliani G."/>
        </authorList>
    </citation>
    <scope>NUCLEOTIDE SEQUENCE [LARGE SCALE GENOMIC DNA]</scope>
    <source>
        <strain evidence="2 3">BM-138-508</strain>
    </source>
</reference>
<proteinExistence type="predicted"/>
<evidence type="ECO:0000256" key="1">
    <source>
        <dbReference type="SAM" id="MobiDB-lite"/>
    </source>
</evidence>
<keyword evidence="3" id="KW-1185">Reference proteome</keyword>
<gene>
    <name evidence="2" type="ORF">SUNI508_07073</name>
</gene>
<feature type="region of interest" description="Disordered" evidence="1">
    <location>
        <begin position="70"/>
        <end position="102"/>
    </location>
</feature>
<feature type="compositionally biased region" description="Basic and acidic residues" evidence="1">
    <location>
        <begin position="90"/>
        <end position="102"/>
    </location>
</feature>
<evidence type="ECO:0000313" key="3">
    <source>
        <dbReference type="Proteomes" id="UP001408356"/>
    </source>
</evidence>
<organism evidence="2 3">
    <name type="scientific">Seiridium unicorne</name>
    <dbReference type="NCBI Taxonomy" id="138068"/>
    <lineage>
        <taxon>Eukaryota</taxon>
        <taxon>Fungi</taxon>
        <taxon>Dikarya</taxon>
        <taxon>Ascomycota</taxon>
        <taxon>Pezizomycotina</taxon>
        <taxon>Sordariomycetes</taxon>
        <taxon>Xylariomycetidae</taxon>
        <taxon>Amphisphaeriales</taxon>
        <taxon>Sporocadaceae</taxon>
        <taxon>Seiridium</taxon>
    </lineage>
</organism>
<comment type="caution">
    <text evidence="2">The sequence shown here is derived from an EMBL/GenBank/DDBJ whole genome shotgun (WGS) entry which is preliminary data.</text>
</comment>
<sequence length="102" mass="10932">MNCVKDSARLENKDLEASDSEIAKIQEAPRLSTVLGIGTLKGSAKAEPRPGPVQFEKDVADPFNIDGSLSGIGSNVPIKEDYGLQEDGSSEAKRLRVSEDED</sequence>
<accession>A0ABR2UYR0</accession>
<dbReference type="Proteomes" id="UP001408356">
    <property type="component" value="Unassembled WGS sequence"/>
</dbReference>
<dbReference type="EMBL" id="JARVKF010000288">
    <property type="protein sequence ID" value="KAK9419824.1"/>
    <property type="molecule type" value="Genomic_DNA"/>
</dbReference>
<name>A0ABR2UYR0_9PEZI</name>
<evidence type="ECO:0000313" key="2">
    <source>
        <dbReference type="EMBL" id="KAK9419824.1"/>
    </source>
</evidence>